<feature type="region of interest" description="Disordered" evidence="1">
    <location>
        <begin position="80"/>
        <end position="104"/>
    </location>
</feature>
<feature type="compositionally biased region" description="Polar residues" evidence="1">
    <location>
        <begin position="95"/>
        <end position="104"/>
    </location>
</feature>
<reference evidence="2 3" key="1">
    <citation type="journal article" date="2017" name="Int. J. Syst. Evol. Microbiol.">
        <title>Mycobacterium talmoniae sp. nov., a slowly growing mycobacterium isolated from human respiratory samples.</title>
        <authorList>
            <person name="Davidson R.M."/>
            <person name="DeGroote M.A."/>
            <person name="Marola J.L."/>
            <person name="Buss S."/>
            <person name="Jones V."/>
            <person name="McNeil M.R."/>
            <person name="Freifeld A.G."/>
            <person name="Elaine Epperson L."/>
            <person name="Hasan N.A."/>
            <person name="Jackson M."/>
            <person name="Iwen P.C."/>
            <person name="Salfinger M."/>
            <person name="Strong M."/>
        </authorList>
    </citation>
    <scope>NUCLEOTIDE SEQUENCE [LARGE SCALE GENOMIC DNA]</scope>
    <source>
        <strain evidence="2 3">ATCC BAA-2683</strain>
    </source>
</reference>
<feature type="compositionally biased region" description="Polar residues" evidence="1">
    <location>
        <begin position="31"/>
        <end position="48"/>
    </location>
</feature>
<feature type="region of interest" description="Disordered" evidence="1">
    <location>
        <begin position="1"/>
        <end position="48"/>
    </location>
</feature>
<evidence type="ECO:0000313" key="3">
    <source>
        <dbReference type="Proteomes" id="UP000238296"/>
    </source>
</evidence>
<accession>A0A2S8BDL3</accession>
<evidence type="ECO:0000313" key="2">
    <source>
        <dbReference type="EMBL" id="PQM44729.1"/>
    </source>
</evidence>
<dbReference type="Proteomes" id="UP000238296">
    <property type="component" value="Unassembled WGS sequence"/>
</dbReference>
<dbReference type="EMBL" id="PPEA01000725">
    <property type="protein sequence ID" value="PQM44729.1"/>
    <property type="molecule type" value="Genomic_DNA"/>
</dbReference>
<evidence type="ECO:0000256" key="1">
    <source>
        <dbReference type="SAM" id="MobiDB-lite"/>
    </source>
</evidence>
<name>A0A2S8BDL3_9MYCO</name>
<organism evidence="2 3">
    <name type="scientific">Mycobacterium talmoniae</name>
    <dbReference type="NCBI Taxonomy" id="1858794"/>
    <lineage>
        <taxon>Bacteria</taxon>
        <taxon>Bacillati</taxon>
        <taxon>Actinomycetota</taxon>
        <taxon>Actinomycetes</taxon>
        <taxon>Mycobacteriales</taxon>
        <taxon>Mycobacteriaceae</taxon>
        <taxon>Mycobacterium</taxon>
    </lineage>
</organism>
<comment type="caution">
    <text evidence="2">The sequence shown here is derived from an EMBL/GenBank/DDBJ whole genome shotgun (WGS) entry which is preliminary data.</text>
</comment>
<gene>
    <name evidence="2" type="ORF">C1Y40_05117</name>
</gene>
<protein>
    <submittedName>
        <fullName evidence="2">Uncharacterized protein</fullName>
    </submittedName>
</protein>
<proteinExistence type="predicted"/>
<dbReference type="AlphaFoldDB" id="A0A2S8BDL3"/>
<sequence>MPPCNSACWATNANPRPDPECEAVDPRENRSNTIWRSPSGTPVPLSSTAISTPARELTADSCTRVAPPCLTALAIALSTASRSPAGSPMMMQVGDGTSDTSRSG</sequence>